<evidence type="ECO:0008006" key="4">
    <source>
        <dbReference type="Google" id="ProtNLM"/>
    </source>
</evidence>
<keyword evidence="3" id="KW-1185">Reference proteome</keyword>
<dbReference type="Ensembl" id="ENSHHUT00000035779.1">
    <property type="protein sequence ID" value="ENSHHUP00000034398.1"/>
    <property type="gene ID" value="ENSHHUG00000021679.1"/>
</dbReference>
<dbReference type="PANTHER" id="PTHR33359:SF1">
    <property type="entry name" value="MOLYBDOPTERIN SYNTHASE SULFUR CARRIER SUBUNIT"/>
    <property type="match status" value="1"/>
</dbReference>
<proteinExistence type="predicted"/>
<accession>A0A4W5M944</accession>
<reference evidence="2" key="3">
    <citation type="submission" date="2025-09" db="UniProtKB">
        <authorList>
            <consortium name="Ensembl"/>
        </authorList>
    </citation>
    <scope>IDENTIFICATION</scope>
</reference>
<evidence type="ECO:0000313" key="2">
    <source>
        <dbReference type="Ensembl" id="ENSHHUP00000034398.1"/>
    </source>
</evidence>
<dbReference type="CDD" id="cd00754">
    <property type="entry name" value="Ubl_MoaD"/>
    <property type="match status" value="1"/>
</dbReference>
<dbReference type="Gene3D" id="3.10.20.30">
    <property type="match status" value="1"/>
</dbReference>
<dbReference type="InterPro" id="IPR016155">
    <property type="entry name" value="Mopterin_synth/thiamin_S_b"/>
</dbReference>
<dbReference type="GO" id="GO:0006777">
    <property type="term" value="P:Mo-molybdopterin cofactor biosynthetic process"/>
    <property type="evidence" value="ECO:0007669"/>
    <property type="project" value="InterPro"/>
</dbReference>
<organism evidence="2 3">
    <name type="scientific">Hucho hucho</name>
    <name type="common">huchen</name>
    <dbReference type="NCBI Taxonomy" id="62062"/>
    <lineage>
        <taxon>Eukaryota</taxon>
        <taxon>Metazoa</taxon>
        <taxon>Chordata</taxon>
        <taxon>Craniata</taxon>
        <taxon>Vertebrata</taxon>
        <taxon>Euteleostomi</taxon>
        <taxon>Actinopterygii</taxon>
        <taxon>Neopterygii</taxon>
        <taxon>Teleostei</taxon>
        <taxon>Protacanthopterygii</taxon>
        <taxon>Salmoniformes</taxon>
        <taxon>Salmonidae</taxon>
        <taxon>Salmoninae</taxon>
        <taxon>Hucho</taxon>
    </lineage>
</organism>
<dbReference type="STRING" id="62062.ENSHHUP00000034398"/>
<keyword evidence="1" id="KW-0547">Nucleotide-binding</keyword>
<dbReference type="GO" id="GO:1990133">
    <property type="term" value="C:molybdopterin adenylyltransferase complex"/>
    <property type="evidence" value="ECO:0007669"/>
    <property type="project" value="TreeGrafter"/>
</dbReference>
<dbReference type="GeneTree" id="ENSGT01020000232179"/>
<dbReference type="PANTHER" id="PTHR33359">
    <property type="entry name" value="MOLYBDOPTERIN SYNTHASE SULFUR CARRIER SUBUNIT"/>
    <property type="match status" value="1"/>
</dbReference>
<evidence type="ECO:0000313" key="3">
    <source>
        <dbReference type="Proteomes" id="UP000314982"/>
    </source>
</evidence>
<dbReference type="AlphaFoldDB" id="A0A4W5M944"/>
<name>A0A4W5M944_9TELE</name>
<protein>
    <recommendedName>
        <fullName evidence="4">Molybdopterin synthase sulfur carrier subunit</fullName>
    </recommendedName>
</protein>
<dbReference type="Proteomes" id="UP000314982">
    <property type="component" value="Unassembled WGS sequence"/>
</dbReference>
<reference evidence="2" key="2">
    <citation type="submission" date="2025-08" db="UniProtKB">
        <authorList>
            <consortium name="Ensembl"/>
        </authorList>
    </citation>
    <scope>IDENTIFICATION</scope>
</reference>
<sequence length="71" mass="7791">MVPMCMSVLYFAKSAELTGHKSETIRDPSELMTLELAIYHLTHYESVALGDQRISLRDGNEVAVIPPLSGG</sequence>
<dbReference type="SUPFAM" id="SSF54285">
    <property type="entry name" value="MoaD/ThiS"/>
    <property type="match status" value="1"/>
</dbReference>
<dbReference type="GO" id="GO:0000166">
    <property type="term" value="F:nucleotide binding"/>
    <property type="evidence" value="ECO:0007669"/>
    <property type="project" value="UniProtKB-KW"/>
</dbReference>
<dbReference type="InterPro" id="IPR012675">
    <property type="entry name" value="Beta-grasp_dom_sf"/>
</dbReference>
<dbReference type="InterPro" id="IPR044672">
    <property type="entry name" value="MOCS2A"/>
</dbReference>
<reference evidence="3" key="1">
    <citation type="submission" date="2018-06" db="EMBL/GenBank/DDBJ databases">
        <title>Genome assembly of Danube salmon.</title>
        <authorList>
            <person name="Macqueen D.J."/>
            <person name="Gundappa M.K."/>
        </authorList>
    </citation>
    <scope>NUCLEOTIDE SEQUENCE [LARGE SCALE GENOMIC DNA]</scope>
</reference>
<evidence type="ECO:0000256" key="1">
    <source>
        <dbReference type="ARBA" id="ARBA00022741"/>
    </source>
</evidence>